<evidence type="ECO:0000256" key="1">
    <source>
        <dbReference type="ARBA" id="ARBA00022723"/>
    </source>
</evidence>
<evidence type="ECO:0000256" key="3">
    <source>
        <dbReference type="ARBA" id="ARBA00022833"/>
    </source>
</evidence>
<dbReference type="GO" id="GO:0008270">
    <property type="term" value="F:zinc ion binding"/>
    <property type="evidence" value="ECO:0007669"/>
    <property type="project" value="UniProtKB-KW"/>
</dbReference>
<dbReference type="SMART" id="SM00184">
    <property type="entry name" value="RING"/>
    <property type="match status" value="1"/>
</dbReference>
<keyword evidence="1" id="KW-0479">Metal-binding</keyword>
<sequence>MEFFGLRHKNTMRCLNCPLCHKPFRQVTMVEPCCHRFCHNCITKKITEEGLHNCPVCHTHLGSAPLQRLSRKYLCMVKIYRMDHRWQNMMNNFNNEGRSEQHAGSGINVREEKKQIKNVGGGGLIADQPARKRSADEREKSPEKTGDSYWRSLMGKNHQTANIIKNATNDHDFAVSCIAEKSKEVLLRPRPLDRGQSSSVGGLTNNRAPIVHCHDKNNVKRIEQNLKTYWFCLVASDNQRSSAPLEQIPSRYLRLQDGSTTVSSIKKYIVQKLNLRSENEVEITLQGRRLLPSLQISRLMELWLQTYSTSERTTAIVGSSAQEFVLPLTYARKPAF</sequence>
<dbReference type="InterPro" id="IPR017907">
    <property type="entry name" value="Znf_RING_CS"/>
</dbReference>
<dbReference type="PROSITE" id="PS00518">
    <property type="entry name" value="ZF_RING_1"/>
    <property type="match status" value="1"/>
</dbReference>
<organism evidence="7 8">
    <name type="scientific">Erythranthe guttata</name>
    <name type="common">Yellow monkey flower</name>
    <name type="synonym">Mimulus guttatus</name>
    <dbReference type="NCBI Taxonomy" id="4155"/>
    <lineage>
        <taxon>Eukaryota</taxon>
        <taxon>Viridiplantae</taxon>
        <taxon>Streptophyta</taxon>
        <taxon>Embryophyta</taxon>
        <taxon>Tracheophyta</taxon>
        <taxon>Spermatophyta</taxon>
        <taxon>Magnoliopsida</taxon>
        <taxon>eudicotyledons</taxon>
        <taxon>Gunneridae</taxon>
        <taxon>Pentapetalae</taxon>
        <taxon>asterids</taxon>
        <taxon>lamiids</taxon>
        <taxon>Lamiales</taxon>
        <taxon>Phrymaceae</taxon>
        <taxon>Erythranthe</taxon>
    </lineage>
</organism>
<evidence type="ECO:0000256" key="5">
    <source>
        <dbReference type="SAM" id="MobiDB-lite"/>
    </source>
</evidence>
<keyword evidence="8" id="KW-1185">Reference proteome</keyword>
<evidence type="ECO:0000256" key="2">
    <source>
        <dbReference type="ARBA" id="ARBA00022771"/>
    </source>
</evidence>
<name>A0A022R821_ERYGU</name>
<dbReference type="PANTHER" id="PTHR46293">
    <property type="entry name" value="E3 UBIQUITIN PROTEIN LIGASE DRIP1"/>
    <property type="match status" value="1"/>
</dbReference>
<dbReference type="PANTHER" id="PTHR46293:SF1">
    <property type="entry name" value="OS03G0632800 PROTEIN"/>
    <property type="match status" value="1"/>
</dbReference>
<dbReference type="Proteomes" id="UP000030748">
    <property type="component" value="Unassembled WGS sequence"/>
</dbReference>
<feature type="compositionally biased region" description="Basic and acidic residues" evidence="5">
    <location>
        <begin position="129"/>
        <end position="146"/>
    </location>
</feature>
<dbReference type="Pfam" id="PF00097">
    <property type="entry name" value="zf-C3HC4"/>
    <property type="match status" value="1"/>
</dbReference>
<dbReference type="Gene3D" id="3.30.40.10">
    <property type="entry name" value="Zinc/RING finger domain, C3HC4 (zinc finger)"/>
    <property type="match status" value="1"/>
</dbReference>
<keyword evidence="3" id="KW-0862">Zinc</keyword>
<dbReference type="InterPro" id="IPR018957">
    <property type="entry name" value="Znf_C3HC4_RING-type"/>
</dbReference>
<accession>A0A022R821</accession>
<protein>
    <recommendedName>
        <fullName evidence="6">RING-type domain-containing protein</fullName>
    </recommendedName>
</protein>
<evidence type="ECO:0000313" key="7">
    <source>
        <dbReference type="EMBL" id="EYU36406.1"/>
    </source>
</evidence>
<evidence type="ECO:0000313" key="8">
    <source>
        <dbReference type="Proteomes" id="UP000030748"/>
    </source>
</evidence>
<keyword evidence="2 4" id="KW-0863">Zinc-finger</keyword>
<reference evidence="7 8" key="1">
    <citation type="journal article" date="2013" name="Proc. Natl. Acad. Sci. U.S.A.">
        <title>Fine-scale variation in meiotic recombination in Mimulus inferred from population shotgun sequencing.</title>
        <authorList>
            <person name="Hellsten U."/>
            <person name="Wright K.M."/>
            <person name="Jenkins J."/>
            <person name="Shu S."/>
            <person name="Yuan Y."/>
            <person name="Wessler S.R."/>
            <person name="Schmutz J."/>
            <person name="Willis J.H."/>
            <person name="Rokhsar D.S."/>
        </authorList>
    </citation>
    <scope>NUCLEOTIDE SEQUENCE [LARGE SCALE GENOMIC DNA]</scope>
    <source>
        <strain evidence="8">cv. DUN x IM62</strain>
    </source>
</reference>
<dbReference type="InterPro" id="IPR013083">
    <property type="entry name" value="Znf_RING/FYVE/PHD"/>
</dbReference>
<feature type="domain" description="RING-type" evidence="6">
    <location>
        <begin position="17"/>
        <end position="58"/>
    </location>
</feature>
<dbReference type="STRING" id="4155.A0A022R821"/>
<dbReference type="InterPro" id="IPR044807">
    <property type="entry name" value="DRIP1-like"/>
</dbReference>
<dbReference type="PROSITE" id="PS50089">
    <property type="entry name" value="ZF_RING_2"/>
    <property type="match status" value="1"/>
</dbReference>
<dbReference type="Gene3D" id="3.10.20.90">
    <property type="entry name" value="Phosphatidylinositol 3-kinase Catalytic Subunit, Chain A, domain 1"/>
    <property type="match status" value="1"/>
</dbReference>
<dbReference type="GO" id="GO:0004842">
    <property type="term" value="F:ubiquitin-protein transferase activity"/>
    <property type="evidence" value="ECO:0007669"/>
    <property type="project" value="InterPro"/>
</dbReference>
<proteinExistence type="predicted"/>
<dbReference type="AlphaFoldDB" id="A0A022R821"/>
<feature type="region of interest" description="Disordered" evidence="5">
    <location>
        <begin position="120"/>
        <end position="150"/>
    </location>
</feature>
<dbReference type="EMBL" id="KI630592">
    <property type="protein sequence ID" value="EYU36406.1"/>
    <property type="molecule type" value="Genomic_DNA"/>
</dbReference>
<dbReference type="InterPro" id="IPR001841">
    <property type="entry name" value="Znf_RING"/>
</dbReference>
<evidence type="ECO:0000259" key="6">
    <source>
        <dbReference type="PROSITE" id="PS50089"/>
    </source>
</evidence>
<dbReference type="SUPFAM" id="SSF57850">
    <property type="entry name" value="RING/U-box"/>
    <property type="match status" value="1"/>
</dbReference>
<gene>
    <name evidence="7" type="ORF">MIMGU_mgv1a019833mg</name>
</gene>
<evidence type="ECO:0000256" key="4">
    <source>
        <dbReference type="PROSITE-ProRule" id="PRU00175"/>
    </source>
</evidence>
<dbReference type="eggNOG" id="KOG2660">
    <property type="taxonomic scope" value="Eukaryota"/>
</dbReference>